<dbReference type="GO" id="GO:0022857">
    <property type="term" value="F:transmembrane transporter activity"/>
    <property type="evidence" value="ECO:0007669"/>
    <property type="project" value="InterPro"/>
</dbReference>
<dbReference type="GO" id="GO:0016020">
    <property type="term" value="C:membrane"/>
    <property type="evidence" value="ECO:0007669"/>
    <property type="project" value="UniProtKB-SubCell"/>
</dbReference>
<sequence>MATVTFGYVNAFGVYQDIYTRSQAATASNVSWIGSTQLFFLFAMGLPAGKLLDMGYLRQTNLVGSLICLFVSQCLLFMVSLAHTDTYYQVYLSQGVGLGVGAGLLYVPAVAVQAHHWKRRRAFAMGVVVTGSSLGGIIFPIMLNRLFQSSVGFEWGVRASAFVVLGLLIMANLLMSDNPSVKGGGEKPVLKNILTDIPFMLSSFGVFVITWGIFFPYFYVQLFAVLHGVDPSIAFYSLAIMNAAGLPGRVLPGILADRFGPFNIIVPVLLVNAALIFALFGVSAEGGIVAFVVFYGAIRFGVGYFMSAFGTLIGAPIDGALLGKSFLWSKPIIFSGASIFQNYEGFR</sequence>
<feature type="transmembrane region" description="Helical" evidence="3">
    <location>
        <begin position="232"/>
        <end position="250"/>
    </location>
</feature>
<feature type="transmembrane region" description="Helical" evidence="3">
    <location>
        <begin position="288"/>
        <end position="315"/>
    </location>
</feature>
<protein>
    <recommendedName>
        <fullName evidence="6">Major facilitator superfamily (MFS) profile domain-containing protein</fullName>
    </recommendedName>
</protein>
<feature type="transmembrane region" description="Helical" evidence="3">
    <location>
        <begin position="88"/>
        <end position="110"/>
    </location>
</feature>
<evidence type="ECO:0000256" key="1">
    <source>
        <dbReference type="ARBA" id="ARBA00004141"/>
    </source>
</evidence>
<dbReference type="InterPro" id="IPR050327">
    <property type="entry name" value="Proton-linked_MCT"/>
</dbReference>
<dbReference type="Gene3D" id="1.20.1250.20">
    <property type="entry name" value="MFS general substrate transporter like domains"/>
    <property type="match status" value="1"/>
</dbReference>
<feature type="transmembrane region" description="Helical" evidence="3">
    <location>
        <begin position="61"/>
        <end position="82"/>
    </location>
</feature>
<dbReference type="Proteomes" id="UP000027073">
    <property type="component" value="Unassembled WGS sequence"/>
</dbReference>
<feature type="transmembrane region" description="Helical" evidence="3">
    <location>
        <begin position="197"/>
        <end position="220"/>
    </location>
</feature>
<feature type="transmembrane region" description="Helical" evidence="3">
    <location>
        <begin position="30"/>
        <end position="49"/>
    </location>
</feature>
<dbReference type="HOGENOM" id="CLU_001265_1_1_1"/>
<dbReference type="OrthoDB" id="6499973at2759"/>
<proteinExistence type="inferred from homology"/>
<name>A0A067NIT6_PLEO1</name>
<keyword evidence="3" id="KW-0812">Transmembrane</keyword>
<evidence type="ECO:0000256" key="3">
    <source>
        <dbReference type="SAM" id="Phobius"/>
    </source>
</evidence>
<evidence type="ECO:0000256" key="2">
    <source>
        <dbReference type="ARBA" id="ARBA00006727"/>
    </source>
</evidence>
<evidence type="ECO:0008006" key="6">
    <source>
        <dbReference type="Google" id="ProtNLM"/>
    </source>
</evidence>
<dbReference type="Pfam" id="PF07690">
    <property type="entry name" value="MFS_1"/>
    <property type="match status" value="1"/>
</dbReference>
<keyword evidence="3" id="KW-0472">Membrane</keyword>
<dbReference type="InterPro" id="IPR011701">
    <property type="entry name" value="MFS"/>
</dbReference>
<feature type="transmembrane region" description="Helical" evidence="3">
    <location>
        <begin position="155"/>
        <end position="176"/>
    </location>
</feature>
<dbReference type="InParanoid" id="A0A067NIT6"/>
<accession>A0A067NIT6</accession>
<evidence type="ECO:0000313" key="5">
    <source>
        <dbReference type="Proteomes" id="UP000027073"/>
    </source>
</evidence>
<feature type="transmembrane region" description="Helical" evidence="3">
    <location>
        <begin position="262"/>
        <end position="282"/>
    </location>
</feature>
<keyword evidence="3" id="KW-1133">Transmembrane helix</keyword>
<comment type="similarity">
    <text evidence="2">Belongs to the major facilitator superfamily. Monocarboxylate porter (TC 2.A.1.13) family.</text>
</comment>
<dbReference type="PANTHER" id="PTHR11360:SF284">
    <property type="entry name" value="EG:103B4.3 PROTEIN-RELATED"/>
    <property type="match status" value="1"/>
</dbReference>
<evidence type="ECO:0000313" key="4">
    <source>
        <dbReference type="EMBL" id="KDQ24022.1"/>
    </source>
</evidence>
<gene>
    <name evidence="4" type="ORF">PLEOSDRAFT_1048021</name>
</gene>
<dbReference type="SUPFAM" id="SSF103473">
    <property type="entry name" value="MFS general substrate transporter"/>
    <property type="match status" value="1"/>
</dbReference>
<comment type="subcellular location">
    <subcellularLocation>
        <location evidence="1">Membrane</location>
        <topology evidence="1">Multi-pass membrane protein</topology>
    </subcellularLocation>
</comment>
<dbReference type="VEuPathDB" id="FungiDB:PLEOSDRAFT_1048021"/>
<dbReference type="AlphaFoldDB" id="A0A067NIT6"/>
<reference evidence="5" key="1">
    <citation type="journal article" date="2014" name="Proc. Natl. Acad. Sci. U.S.A.">
        <title>Extensive sampling of basidiomycete genomes demonstrates inadequacy of the white-rot/brown-rot paradigm for wood decay fungi.</title>
        <authorList>
            <person name="Riley R."/>
            <person name="Salamov A.A."/>
            <person name="Brown D.W."/>
            <person name="Nagy L.G."/>
            <person name="Floudas D."/>
            <person name="Held B.W."/>
            <person name="Levasseur A."/>
            <person name="Lombard V."/>
            <person name="Morin E."/>
            <person name="Otillar R."/>
            <person name="Lindquist E.A."/>
            <person name="Sun H."/>
            <person name="LaButti K.M."/>
            <person name="Schmutz J."/>
            <person name="Jabbour D."/>
            <person name="Luo H."/>
            <person name="Baker S.E."/>
            <person name="Pisabarro A.G."/>
            <person name="Walton J.D."/>
            <person name="Blanchette R.A."/>
            <person name="Henrissat B."/>
            <person name="Martin F."/>
            <person name="Cullen D."/>
            <person name="Hibbett D.S."/>
            <person name="Grigoriev I.V."/>
        </authorList>
    </citation>
    <scope>NUCLEOTIDE SEQUENCE [LARGE SCALE GENOMIC DNA]</scope>
    <source>
        <strain evidence="5">PC15</strain>
    </source>
</reference>
<feature type="transmembrane region" description="Helical" evidence="3">
    <location>
        <begin position="122"/>
        <end position="143"/>
    </location>
</feature>
<organism evidence="4 5">
    <name type="scientific">Pleurotus ostreatus (strain PC15)</name>
    <name type="common">Oyster mushroom</name>
    <dbReference type="NCBI Taxonomy" id="1137138"/>
    <lineage>
        <taxon>Eukaryota</taxon>
        <taxon>Fungi</taxon>
        <taxon>Dikarya</taxon>
        <taxon>Basidiomycota</taxon>
        <taxon>Agaricomycotina</taxon>
        <taxon>Agaricomycetes</taxon>
        <taxon>Agaricomycetidae</taxon>
        <taxon>Agaricales</taxon>
        <taxon>Pleurotineae</taxon>
        <taxon>Pleurotaceae</taxon>
        <taxon>Pleurotus</taxon>
    </lineage>
</organism>
<dbReference type="PANTHER" id="PTHR11360">
    <property type="entry name" value="MONOCARBOXYLATE TRANSPORTER"/>
    <property type="match status" value="1"/>
</dbReference>
<dbReference type="EMBL" id="KL198012">
    <property type="protein sequence ID" value="KDQ24022.1"/>
    <property type="molecule type" value="Genomic_DNA"/>
</dbReference>
<dbReference type="InterPro" id="IPR036259">
    <property type="entry name" value="MFS_trans_sf"/>
</dbReference>